<dbReference type="Pfam" id="PF03729">
    <property type="entry name" value="DUF308"/>
    <property type="match status" value="2"/>
</dbReference>
<dbReference type="RefSeq" id="WP_006862062.1">
    <property type="nucleotide sequence ID" value="NZ_ACCL02000009.1"/>
</dbReference>
<protein>
    <recommendedName>
        <fullName evidence="4">Acid-resistance membrane protein</fullName>
    </recommendedName>
</protein>
<feature type="transmembrane region" description="Helical" evidence="1">
    <location>
        <begin position="153"/>
        <end position="174"/>
    </location>
</feature>
<feature type="transmembrane region" description="Helical" evidence="1">
    <location>
        <begin position="7"/>
        <end position="26"/>
    </location>
</feature>
<reference evidence="2" key="1">
    <citation type="submission" date="2009-07" db="EMBL/GenBank/DDBJ databases">
        <authorList>
            <person name="Weinstock G."/>
            <person name="Sodergren E."/>
            <person name="Clifton S."/>
            <person name="Fulton L."/>
            <person name="Fulton B."/>
            <person name="Courtney L."/>
            <person name="Fronick C."/>
            <person name="Harrison M."/>
            <person name="Strong C."/>
            <person name="Farmer C."/>
            <person name="Delahaunty K."/>
            <person name="Markovic C."/>
            <person name="Hall O."/>
            <person name="Minx P."/>
            <person name="Tomlinson C."/>
            <person name="Mitreva M."/>
            <person name="Nelson J."/>
            <person name="Hou S."/>
            <person name="Wollam A."/>
            <person name="Pepin K.H."/>
            <person name="Johnson M."/>
            <person name="Bhonagiri V."/>
            <person name="Nash W.E."/>
            <person name="Warren W."/>
            <person name="Chinwalla A."/>
            <person name="Mardis E.R."/>
            <person name="Wilson R.K."/>
        </authorList>
    </citation>
    <scope>NUCLEOTIDE SEQUENCE [LARGE SCALE GENOMIC DNA]</scope>
    <source>
        <strain evidence="2">DSM 14469</strain>
    </source>
</reference>
<dbReference type="PANTHER" id="PTHR34989:SF1">
    <property type="entry name" value="PROTEIN HDED"/>
    <property type="match status" value="1"/>
</dbReference>
<evidence type="ECO:0000313" key="3">
    <source>
        <dbReference type="Proteomes" id="UP000005561"/>
    </source>
</evidence>
<feature type="transmembrane region" description="Helical" evidence="1">
    <location>
        <begin position="125"/>
        <end position="147"/>
    </location>
</feature>
<keyword evidence="1" id="KW-0472">Membrane</keyword>
<dbReference type="AlphaFoldDB" id="C6LF69"/>
<keyword evidence="1" id="KW-0812">Transmembrane</keyword>
<dbReference type="eggNOG" id="COG3247">
    <property type="taxonomic scope" value="Bacteria"/>
</dbReference>
<dbReference type="PANTHER" id="PTHR34989">
    <property type="entry name" value="PROTEIN HDED"/>
    <property type="match status" value="1"/>
</dbReference>
<dbReference type="InterPro" id="IPR052712">
    <property type="entry name" value="Acid_resist_chaperone_HdeD"/>
</dbReference>
<comment type="caution">
    <text evidence="2">The sequence shown here is derived from an EMBL/GenBank/DDBJ whole genome shotgun (WGS) entry which is preliminary data.</text>
</comment>
<feature type="transmembrane region" description="Helical" evidence="1">
    <location>
        <begin position="91"/>
        <end position="113"/>
    </location>
</feature>
<dbReference type="GO" id="GO:0005886">
    <property type="term" value="C:plasma membrane"/>
    <property type="evidence" value="ECO:0007669"/>
    <property type="project" value="TreeGrafter"/>
</dbReference>
<organism evidence="2 3">
    <name type="scientific">Marvinbryantia formatexigens DSM 14469</name>
    <dbReference type="NCBI Taxonomy" id="478749"/>
    <lineage>
        <taxon>Bacteria</taxon>
        <taxon>Bacillati</taxon>
        <taxon>Bacillota</taxon>
        <taxon>Clostridia</taxon>
        <taxon>Lachnospirales</taxon>
        <taxon>Lachnospiraceae</taxon>
        <taxon>Marvinbryantia</taxon>
    </lineage>
</organism>
<keyword evidence="1" id="KW-1133">Transmembrane helix</keyword>
<evidence type="ECO:0000256" key="1">
    <source>
        <dbReference type="SAM" id="Phobius"/>
    </source>
</evidence>
<evidence type="ECO:0000313" key="2">
    <source>
        <dbReference type="EMBL" id="EET60808.1"/>
    </source>
</evidence>
<dbReference type="STRING" id="168384.SAMN05660368_02317"/>
<dbReference type="OrthoDB" id="9814959at2"/>
<feature type="transmembrane region" description="Helical" evidence="1">
    <location>
        <begin position="32"/>
        <end position="55"/>
    </location>
</feature>
<dbReference type="EMBL" id="ACCL02000009">
    <property type="protein sequence ID" value="EET60808.1"/>
    <property type="molecule type" value="Genomic_DNA"/>
</dbReference>
<dbReference type="Proteomes" id="UP000005561">
    <property type="component" value="Unassembled WGS sequence"/>
</dbReference>
<evidence type="ECO:0008006" key="4">
    <source>
        <dbReference type="Google" id="ProtNLM"/>
    </source>
</evidence>
<proteinExistence type="predicted"/>
<accession>C6LF69</accession>
<name>C6LF69_9FIRM</name>
<keyword evidence="3" id="KW-1185">Reference proteome</keyword>
<feature type="transmembrane region" description="Helical" evidence="1">
    <location>
        <begin position="67"/>
        <end position="85"/>
    </location>
</feature>
<gene>
    <name evidence="2" type="ORF">BRYFOR_07271</name>
</gene>
<dbReference type="InterPro" id="IPR005325">
    <property type="entry name" value="DUF308_memb"/>
</dbReference>
<sequence>MSKINRNTGNLLTCILEILIGILLLVDPVGFTSGIIIIFGIVLVVGGIISTFGYFRADAETASQGNGLVKGILFVMLGLFCITKSEWFLVTFPVLTVFYGILTLVSGVSKVQWAVDMLRTRQKYWFVEVIGAVLTIVCAVLILTNPFASTDVLWTFIGITMIAEAVVDVAAFVLGRK</sequence>